<evidence type="ECO:0000313" key="2">
    <source>
        <dbReference type="Proteomes" id="UP000197446"/>
    </source>
</evidence>
<keyword evidence="2" id="KW-1185">Reference proteome</keyword>
<dbReference type="Proteomes" id="UP000197446">
    <property type="component" value="Unassembled WGS sequence"/>
</dbReference>
<dbReference type="PANTHER" id="PTHR35370">
    <property type="entry name" value="CYTOPLASMIC PROTEIN-RELATED-RELATED"/>
    <property type="match status" value="1"/>
</dbReference>
<protein>
    <submittedName>
        <fullName evidence="1">Type VI secretion system ImpG/VasA family protein</fullName>
    </submittedName>
</protein>
<dbReference type="EMBL" id="NISI01000007">
    <property type="protein sequence ID" value="OWR02641.1"/>
    <property type="molecule type" value="Genomic_DNA"/>
</dbReference>
<dbReference type="InterPro" id="IPR010272">
    <property type="entry name" value="T6SS_TssF"/>
</dbReference>
<gene>
    <name evidence="1" type="primary">vasA</name>
    <name evidence="1" type="ORF">CDO81_17575</name>
</gene>
<organism evidence="1 2">
    <name type="scientific">Roseateles puraquae</name>
    <dbReference type="NCBI Taxonomy" id="431059"/>
    <lineage>
        <taxon>Bacteria</taxon>
        <taxon>Pseudomonadati</taxon>
        <taxon>Pseudomonadota</taxon>
        <taxon>Betaproteobacteria</taxon>
        <taxon>Burkholderiales</taxon>
        <taxon>Sphaerotilaceae</taxon>
        <taxon>Roseateles</taxon>
    </lineage>
</organism>
<comment type="caution">
    <text evidence="1">The sequence shown here is derived from an EMBL/GenBank/DDBJ whole genome shotgun (WGS) entry which is preliminary data.</text>
</comment>
<sequence length="623" mass="68207">MDPRLLRYYNQELRYLREMGGEFAREFPKIAGRLGMEGLEVADPYVERLLEGSAFLAARVQLKQDAEFPQLAQTLLDMVCPNLGAPMPSMLVAQLEPGNDPNLLSGYTLPRGSALLGARTPLGPTRCEFRTAQPVTLTPVKVTQVDYFLSATDVNFNGLPLRERPRSAVRVKLELPAGMSFARLPLDSLRFFMGGLQDVAMKLHELATCRCVGVLAGPGGKDASAQRQFLPASRVRQVGLADDEAMLPVTLRGLSGTRLMQEYFAFPQRFLFLDIAGLRPHFAACAGNSFELVLLFDRYEASLEGGGEPANFSLNCVPAINLFERRAERIAVDDSSTAFQVIPDRLAGNDFEVFDVAAVTGFSTNSEELQFLPLFDVPHADPAGATGYFSLLREPRLAGDRSRREGPRSAYVGHEVFLSLVDLQRAPYRTELRQLGARLRCTNRDLPLFMPTGRDHGGLTLEARAPVAHVGIVAGPSRPRGASREGPLAWRLLSLLSLNYLSLVDEDAERGALALRELVGLFGHGAEPGLLRQVEGLRSVSARPVVRRHPAPGPIAFGRGLEVQLTVDELAFQGGSAALLGAVLHHYFSRHVSMNSFVQTALVSHTRGELKRWQPLPGARALL</sequence>
<dbReference type="Pfam" id="PF05947">
    <property type="entry name" value="T6SS_TssF"/>
    <property type="match status" value="1"/>
</dbReference>
<dbReference type="NCBIfam" id="TIGR03359">
    <property type="entry name" value="VI_chp_6"/>
    <property type="match status" value="1"/>
</dbReference>
<dbReference type="PIRSF" id="PIRSF028304">
    <property type="entry name" value="UCP028304"/>
    <property type="match status" value="1"/>
</dbReference>
<dbReference type="PANTHER" id="PTHR35370:SF1">
    <property type="entry name" value="TYPE VI SECRETION SYSTEM COMPONENT TSSF1"/>
    <property type="match status" value="1"/>
</dbReference>
<reference evidence="1 2" key="1">
    <citation type="journal article" date="2007" name="Int. J. Syst. Evol. Microbiol.">
        <title>Description of Pelomonas aquatica sp. nov. and Pelomonas puraquae sp. nov., isolated from industrial and haemodialysis water.</title>
        <authorList>
            <person name="Gomila M."/>
            <person name="Bowien B."/>
            <person name="Falsen E."/>
            <person name="Moore E.R."/>
            <person name="Lalucat J."/>
        </authorList>
    </citation>
    <scope>NUCLEOTIDE SEQUENCE [LARGE SCALE GENOMIC DNA]</scope>
    <source>
        <strain evidence="1 2">CCUG 52769</strain>
    </source>
</reference>
<accession>A0A254N3D6</accession>
<evidence type="ECO:0000313" key="1">
    <source>
        <dbReference type="EMBL" id="OWR02641.1"/>
    </source>
</evidence>
<dbReference type="RefSeq" id="WP_088484531.1">
    <property type="nucleotide sequence ID" value="NZ_NISI01000007.1"/>
</dbReference>
<dbReference type="AlphaFoldDB" id="A0A254N3D6"/>
<name>A0A254N3D6_9BURK</name>
<proteinExistence type="predicted"/>
<dbReference type="OrthoDB" id="9763676at2"/>